<feature type="region of interest" description="Disordered" evidence="1">
    <location>
        <begin position="26"/>
        <end position="68"/>
    </location>
</feature>
<keyword evidence="2" id="KW-0732">Signal</keyword>
<keyword evidence="4" id="KW-1185">Reference proteome</keyword>
<feature type="chain" id="PRO_5015536217" evidence="2">
    <location>
        <begin position="22"/>
        <end position="68"/>
    </location>
</feature>
<accession>A0A2S5DLS3</accession>
<dbReference type="EMBL" id="PQWB01000004">
    <property type="protein sequence ID" value="POZ64000.1"/>
    <property type="molecule type" value="Genomic_DNA"/>
</dbReference>
<feature type="compositionally biased region" description="Low complexity" evidence="1">
    <location>
        <begin position="41"/>
        <end position="68"/>
    </location>
</feature>
<protein>
    <submittedName>
        <fullName evidence="3">Uncharacterized protein</fullName>
    </submittedName>
</protein>
<sequence>MLKQTAIATLSLILLSGAAMAGSEGNANMKAMRDRMNAQIEQTNQAQTQAPAQNAQATQEPAQVQAQK</sequence>
<name>A0A2S5DLS3_9NEIS</name>
<feature type="signal peptide" evidence="2">
    <location>
        <begin position="1"/>
        <end position="21"/>
    </location>
</feature>
<comment type="caution">
    <text evidence="3">The sequence shown here is derived from an EMBL/GenBank/DDBJ whole genome shotgun (WGS) entry which is preliminary data.</text>
</comment>
<reference evidence="4" key="1">
    <citation type="submission" date="2018-02" db="EMBL/GenBank/DDBJ databases">
        <authorList>
            <person name="O'Hara-Hanley K."/>
            <person name="Soby S."/>
        </authorList>
    </citation>
    <scope>NUCLEOTIDE SEQUENCE [LARGE SCALE GENOMIC DNA]</scope>
    <source>
        <strain evidence="4">MWU14-2602</strain>
    </source>
</reference>
<evidence type="ECO:0000313" key="3">
    <source>
        <dbReference type="EMBL" id="POZ64000.1"/>
    </source>
</evidence>
<evidence type="ECO:0000313" key="4">
    <source>
        <dbReference type="Proteomes" id="UP000237082"/>
    </source>
</evidence>
<dbReference type="AlphaFoldDB" id="A0A2S5DLS3"/>
<dbReference type="Proteomes" id="UP000237082">
    <property type="component" value="Unassembled WGS sequence"/>
</dbReference>
<proteinExistence type="predicted"/>
<evidence type="ECO:0000256" key="1">
    <source>
        <dbReference type="SAM" id="MobiDB-lite"/>
    </source>
</evidence>
<organism evidence="3 4">
    <name type="scientific">Chromobacterium alticapitis</name>
    <dbReference type="NCBI Taxonomy" id="2073169"/>
    <lineage>
        <taxon>Bacteria</taxon>
        <taxon>Pseudomonadati</taxon>
        <taxon>Pseudomonadota</taxon>
        <taxon>Betaproteobacteria</taxon>
        <taxon>Neisseriales</taxon>
        <taxon>Chromobacteriaceae</taxon>
        <taxon>Chromobacterium</taxon>
    </lineage>
</organism>
<evidence type="ECO:0000256" key="2">
    <source>
        <dbReference type="SAM" id="SignalP"/>
    </source>
</evidence>
<gene>
    <name evidence="3" type="ORF">C2I19_00360</name>
</gene>
<dbReference type="RefSeq" id="WP_103900747.1">
    <property type="nucleotide sequence ID" value="NZ_PQWB01000004.1"/>
</dbReference>